<comment type="catalytic activity">
    <reaction evidence="8">
        <text>n ATP + n H2O + a microtubule = n ADP + n phosphate + (n+1) alpha/beta tubulin heterodimers.</text>
        <dbReference type="EC" id="5.6.1.1"/>
    </reaction>
</comment>
<dbReference type="Gene3D" id="1.10.8.60">
    <property type="match status" value="1"/>
</dbReference>
<dbReference type="InterPro" id="IPR027417">
    <property type="entry name" value="P-loop_NTPase"/>
</dbReference>
<dbReference type="Proteomes" id="UP000663870">
    <property type="component" value="Unassembled WGS sequence"/>
</dbReference>
<keyword evidence="5 10" id="KW-0067">ATP-binding</keyword>
<feature type="region of interest" description="Disordered" evidence="11">
    <location>
        <begin position="108"/>
        <end position="179"/>
    </location>
</feature>
<evidence type="ECO:0000313" key="14">
    <source>
        <dbReference type="EMBL" id="CAF0977227.1"/>
    </source>
</evidence>
<evidence type="ECO:0000313" key="17">
    <source>
        <dbReference type="Proteomes" id="UP000663870"/>
    </source>
</evidence>
<dbReference type="GO" id="GO:0005524">
    <property type="term" value="F:ATP binding"/>
    <property type="evidence" value="ECO:0007669"/>
    <property type="project" value="UniProtKB-KW"/>
</dbReference>
<evidence type="ECO:0000256" key="1">
    <source>
        <dbReference type="ARBA" id="ARBA00004370"/>
    </source>
</evidence>
<evidence type="ECO:0000313" key="16">
    <source>
        <dbReference type="Proteomes" id="UP000663864"/>
    </source>
</evidence>
<evidence type="ECO:0000256" key="7">
    <source>
        <dbReference type="ARBA" id="ARBA00023235"/>
    </source>
</evidence>
<dbReference type="InterPro" id="IPR036181">
    <property type="entry name" value="MIT_dom_sf"/>
</dbReference>
<dbReference type="InterPro" id="IPR015415">
    <property type="entry name" value="Spast_Vps4_C"/>
</dbReference>
<dbReference type="InterPro" id="IPR007330">
    <property type="entry name" value="MIT_dom"/>
</dbReference>
<evidence type="ECO:0000259" key="13">
    <source>
        <dbReference type="SMART" id="SM00745"/>
    </source>
</evidence>
<dbReference type="Pfam" id="PF00004">
    <property type="entry name" value="AAA"/>
    <property type="match status" value="1"/>
</dbReference>
<dbReference type="GO" id="GO:0005874">
    <property type="term" value="C:microtubule"/>
    <property type="evidence" value="ECO:0007669"/>
    <property type="project" value="UniProtKB-KW"/>
</dbReference>
<dbReference type="PANTHER" id="PTHR23074:SF86">
    <property type="entry name" value="SPASTIN"/>
    <property type="match status" value="1"/>
</dbReference>
<evidence type="ECO:0000256" key="4">
    <source>
        <dbReference type="ARBA" id="ARBA00022741"/>
    </source>
</evidence>
<evidence type="ECO:0000256" key="8">
    <source>
        <dbReference type="ARBA" id="ARBA00036378"/>
    </source>
</evidence>
<dbReference type="FunFam" id="1.10.8.60:FF:000022">
    <property type="entry name" value="Fidgetin like 1"/>
    <property type="match status" value="1"/>
</dbReference>
<dbReference type="InterPro" id="IPR050304">
    <property type="entry name" value="MT-severing_AAA_ATPase"/>
</dbReference>
<dbReference type="InterPro" id="IPR003960">
    <property type="entry name" value="ATPase_AAA_CS"/>
</dbReference>
<gene>
    <name evidence="14" type="ORF">JXQ802_LOCUS12989</name>
    <name evidence="15" type="ORF">ZHD862_LOCUS14604</name>
</gene>
<evidence type="ECO:0000256" key="3">
    <source>
        <dbReference type="ARBA" id="ARBA00022701"/>
    </source>
</evidence>
<dbReference type="EMBL" id="CAJNOL010000273">
    <property type="protein sequence ID" value="CAF0977227.1"/>
    <property type="molecule type" value="Genomic_DNA"/>
</dbReference>
<dbReference type="Proteomes" id="UP000663864">
    <property type="component" value="Unassembled WGS sequence"/>
</dbReference>
<evidence type="ECO:0000259" key="12">
    <source>
        <dbReference type="SMART" id="SM00382"/>
    </source>
</evidence>
<accession>A0A814JYZ6</accession>
<dbReference type="InterPro" id="IPR003959">
    <property type="entry name" value="ATPase_AAA_core"/>
</dbReference>
<dbReference type="PANTHER" id="PTHR23074">
    <property type="entry name" value="AAA DOMAIN-CONTAINING"/>
    <property type="match status" value="1"/>
</dbReference>
<dbReference type="Gene3D" id="1.20.58.80">
    <property type="entry name" value="Phosphotransferase system, lactose/cellobiose-type IIA subunit"/>
    <property type="match status" value="1"/>
</dbReference>
<dbReference type="SMART" id="SM00745">
    <property type="entry name" value="MIT"/>
    <property type="match status" value="1"/>
</dbReference>
<dbReference type="FunFam" id="3.40.50.300:FF:000093">
    <property type="entry name" value="Fidgetin-like 1"/>
    <property type="match status" value="1"/>
</dbReference>
<feature type="domain" description="MIT" evidence="13">
    <location>
        <begin position="22"/>
        <end position="95"/>
    </location>
</feature>
<dbReference type="Gene3D" id="3.40.50.300">
    <property type="entry name" value="P-loop containing nucleotide triphosphate hydrolases"/>
    <property type="match status" value="1"/>
</dbReference>
<dbReference type="SUPFAM" id="SSF116846">
    <property type="entry name" value="MIT domain"/>
    <property type="match status" value="1"/>
</dbReference>
<keyword evidence="17" id="KW-1185">Reference proteome</keyword>
<dbReference type="GO" id="GO:0016020">
    <property type="term" value="C:membrane"/>
    <property type="evidence" value="ECO:0007669"/>
    <property type="project" value="UniProtKB-SubCell"/>
</dbReference>
<name>A0A814JYZ6_9BILA</name>
<reference evidence="15" key="1">
    <citation type="submission" date="2021-02" db="EMBL/GenBank/DDBJ databases">
        <authorList>
            <person name="Nowell W R."/>
        </authorList>
    </citation>
    <scope>NUCLEOTIDE SEQUENCE</scope>
</reference>
<dbReference type="SUPFAM" id="SSF52540">
    <property type="entry name" value="P-loop containing nucleoside triphosphate hydrolases"/>
    <property type="match status" value="1"/>
</dbReference>
<dbReference type="AlphaFoldDB" id="A0A814JYZ6"/>
<evidence type="ECO:0000256" key="2">
    <source>
        <dbReference type="ARBA" id="ARBA00006914"/>
    </source>
</evidence>
<comment type="similarity">
    <text evidence="2 10">Belongs to the AAA ATPase family.</text>
</comment>
<proteinExistence type="inferred from homology"/>
<dbReference type="GO" id="GO:0016887">
    <property type="term" value="F:ATP hydrolysis activity"/>
    <property type="evidence" value="ECO:0007669"/>
    <property type="project" value="InterPro"/>
</dbReference>
<dbReference type="Pfam" id="PF09336">
    <property type="entry name" value="Vps4_C"/>
    <property type="match status" value="1"/>
</dbReference>
<feature type="domain" description="AAA+ ATPase" evidence="12">
    <location>
        <begin position="248"/>
        <end position="384"/>
    </location>
</feature>
<feature type="compositionally biased region" description="Basic and acidic residues" evidence="11">
    <location>
        <begin position="165"/>
        <end position="177"/>
    </location>
</feature>
<comment type="subcellular location">
    <subcellularLocation>
        <location evidence="1">Membrane</location>
    </subcellularLocation>
</comment>
<dbReference type="GO" id="GO:0008568">
    <property type="term" value="F:microtubule severing ATPase activity"/>
    <property type="evidence" value="ECO:0007669"/>
    <property type="project" value="UniProtKB-EC"/>
</dbReference>
<dbReference type="SMART" id="SM00382">
    <property type="entry name" value="AAA"/>
    <property type="match status" value="1"/>
</dbReference>
<comment type="caution">
    <text evidence="15">The sequence shown here is derived from an EMBL/GenBank/DDBJ whole genome shotgun (WGS) entry which is preliminary data.</text>
</comment>
<dbReference type="PROSITE" id="PS00674">
    <property type="entry name" value="AAA"/>
    <property type="match status" value="1"/>
</dbReference>
<dbReference type="InterPro" id="IPR041569">
    <property type="entry name" value="AAA_lid_3"/>
</dbReference>
<sequence length="490" mass="55644">MTRSNENFENFSMDGEQPYKIQNDYHQRAVGFLRQALEFDEQSNNKEMAILLYKQGIRELEKAVNLNVDPKDNRAVDLHTKMRKNLAMARERVHVLQDLLRKENAIPAKAQAVPPKPRHIPTKAQHPTPHKIYSPPPIERKEVSSKLNDNAAAAQNKRPVLKLPNVEKKELPSKSDDDAAAVQNKQSLLNLPNVEKQLISYILDEVIVNKPNVKFTDIGGQERAKRALEEAVILPVLRPEMFTGLRAPVRGILLFGPPGNGKTMLAKAVASEAKARFFNITASSLTSKYVGEGEKLVRTLFAAARELQPSIIFIDEVDSLLTERKESEHDAMRRLKTEFFIQFDGVQTNSDDRILVLAATNRPFELDDAALRRFPRRIYIQLPDSRTRKHLLKHLLSKQEHSLTSSDFEWIANETHNYSGSDLTALAKDAAMGPVRELRVDQLKELSVSRIRPISRQDFIQALRKIRPSVSPSTLEKYITWDRQFGDGSS</sequence>
<dbReference type="EMBL" id="CAJNOT010000639">
    <property type="protein sequence ID" value="CAF1042190.1"/>
    <property type="molecule type" value="Genomic_DNA"/>
</dbReference>
<evidence type="ECO:0000256" key="5">
    <source>
        <dbReference type="ARBA" id="ARBA00022840"/>
    </source>
</evidence>
<organism evidence="15 16">
    <name type="scientific">Rotaria sordida</name>
    <dbReference type="NCBI Taxonomy" id="392033"/>
    <lineage>
        <taxon>Eukaryota</taxon>
        <taxon>Metazoa</taxon>
        <taxon>Spiralia</taxon>
        <taxon>Gnathifera</taxon>
        <taxon>Rotifera</taxon>
        <taxon>Eurotatoria</taxon>
        <taxon>Bdelloidea</taxon>
        <taxon>Philodinida</taxon>
        <taxon>Philodinidae</taxon>
        <taxon>Rotaria</taxon>
    </lineage>
</organism>
<evidence type="ECO:0000313" key="15">
    <source>
        <dbReference type="EMBL" id="CAF1042190.1"/>
    </source>
</evidence>
<keyword evidence="7" id="KW-0413">Isomerase</keyword>
<dbReference type="InterPro" id="IPR003593">
    <property type="entry name" value="AAA+_ATPase"/>
</dbReference>
<evidence type="ECO:0000256" key="10">
    <source>
        <dbReference type="RuleBase" id="RU003651"/>
    </source>
</evidence>
<evidence type="ECO:0000256" key="6">
    <source>
        <dbReference type="ARBA" id="ARBA00023136"/>
    </source>
</evidence>
<dbReference type="EC" id="5.6.1.1" evidence="9"/>
<protein>
    <recommendedName>
        <fullName evidence="9">microtubule-severing ATPase</fullName>
        <ecNumber evidence="9">5.6.1.1</ecNumber>
    </recommendedName>
</protein>
<evidence type="ECO:0000256" key="11">
    <source>
        <dbReference type="SAM" id="MobiDB-lite"/>
    </source>
</evidence>
<keyword evidence="4 10" id="KW-0547">Nucleotide-binding</keyword>
<keyword evidence="3" id="KW-0493">Microtubule</keyword>
<evidence type="ECO:0000256" key="9">
    <source>
        <dbReference type="ARBA" id="ARBA00038871"/>
    </source>
</evidence>
<keyword evidence="6" id="KW-0472">Membrane</keyword>
<dbReference type="Pfam" id="PF17862">
    <property type="entry name" value="AAA_lid_3"/>
    <property type="match status" value="1"/>
</dbReference>